<sequence length="69" mass="7400">MIDWSAFVVVALVSLVSAAALVSLYSFGLRLLTVEGRTPARRVAGYACFVLCGLGVLYGIYLIVPALHR</sequence>
<comment type="caution">
    <text evidence="3">The sequence shown here is derived from an EMBL/GenBank/DDBJ whole genome shotgun (WGS) entry which is preliminary data.</text>
</comment>
<dbReference type="AlphaFoldDB" id="A0A7W3JI52"/>
<feature type="transmembrane region" description="Helical" evidence="1">
    <location>
        <begin position="6"/>
        <end position="31"/>
    </location>
</feature>
<dbReference type="Proteomes" id="UP000522688">
    <property type="component" value="Unassembled WGS sequence"/>
</dbReference>
<evidence type="ECO:0000313" key="2">
    <source>
        <dbReference type="EMBL" id="GEK82910.1"/>
    </source>
</evidence>
<evidence type="ECO:0000313" key="4">
    <source>
        <dbReference type="Proteomes" id="UP000321154"/>
    </source>
</evidence>
<protein>
    <submittedName>
        <fullName evidence="3">Uncharacterized protein</fullName>
    </submittedName>
</protein>
<keyword evidence="1" id="KW-0472">Membrane</keyword>
<proteinExistence type="predicted"/>
<reference evidence="3 5" key="2">
    <citation type="submission" date="2020-07" db="EMBL/GenBank/DDBJ databases">
        <title>Sequencing the genomes of 1000 actinobacteria strains.</title>
        <authorList>
            <person name="Klenk H.-P."/>
        </authorList>
    </citation>
    <scope>NUCLEOTIDE SEQUENCE [LARGE SCALE GENOMIC DNA]</scope>
    <source>
        <strain evidence="3 5">DSM 10309</strain>
    </source>
</reference>
<dbReference type="Proteomes" id="UP000321154">
    <property type="component" value="Unassembled WGS sequence"/>
</dbReference>
<dbReference type="RefSeq" id="WP_146854025.1">
    <property type="nucleotide sequence ID" value="NZ_BAAAHR010000001.1"/>
</dbReference>
<gene>
    <name evidence="3" type="ORF">FB463_001507</name>
    <name evidence="2" type="ORF">FFA01_12190</name>
</gene>
<evidence type="ECO:0000313" key="3">
    <source>
        <dbReference type="EMBL" id="MBA8813258.1"/>
    </source>
</evidence>
<dbReference type="EMBL" id="JACGWW010000002">
    <property type="protein sequence ID" value="MBA8813258.1"/>
    <property type="molecule type" value="Genomic_DNA"/>
</dbReference>
<reference evidence="2 4" key="1">
    <citation type="submission" date="2019-07" db="EMBL/GenBank/DDBJ databases">
        <title>Whole genome shotgun sequence of Frigoribacterium faeni NBRC 103066.</title>
        <authorList>
            <person name="Hosoyama A."/>
            <person name="Uohara A."/>
            <person name="Ohji S."/>
            <person name="Ichikawa N."/>
        </authorList>
    </citation>
    <scope>NUCLEOTIDE SEQUENCE [LARGE SCALE GENOMIC DNA]</scope>
    <source>
        <strain evidence="2 4">NBRC 103066</strain>
    </source>
</reference>
<feature type="transmembrane region" description="Helical" evidence="1">
    <location>
        <begin position="43"/>
        <end position="64"/>
    </location>
</feature>
<keyword evidence="1" id="KW-0812">Transmembrane</keyword>
<dbReference type="EMBL" id="BJUV01000009">
    <property type="protein sequence ID" value="GEK82910.1"/>
    <property type="molecule type" value="Genomic_DNA"/>
</dbReference>
<dbReference type="OrthoDB" id="4950741at2"/>
<keyword evidence="1" id="KW-1133">Transmembrane helix</keyword>
<evidence type="ECO:0000313" key="5">
    <source>
        <dbReference type="Proteomes" id="UP000522688"/>
    </source>
</evidence>
<accession>A0A7W3JI52</accession>
<name>A0A7W3JI52_9MICO</name>
<evidence type="ECO:0000256" key="1">
    <source>
        <dbReference type="SAM" id="Phobius"/>
    </source>
</evidence>
<keyword evidence="4" id="KW-1185">Reference proteome</keyword>
<organism evidence="3 5">
    <name type="scientific">Frigoribacterium faeni</name>
    <dbReference type="NCBI Taxonomy" id="145483"/>
    <lineage>
        <taxon>Bacteria</taxon>
        <taxon>Bacillati</taxon>
        <taxon>Actinomycetota</taxon>
        <taxon>Actinomycetes</taxon>
        <taxon>Micrococcales</taxon>
        <taxon>Microbacteriaceae</taxon>
        <taxon>Frigoribacterium</taxon>
    </lineage>
</organism>